<keyword evidence="2" id="KW-0472">Membrane</keyword>
<dbReference type="EMBL" id="KV429053">
    <property type="protein sequence ID" value="KZT70213.1"/>
    <property type="molecule type" value="Genomic_DNA"/>
</dbReference>
<feature type="compositionally biased region" description="Basic and acidic residues" evidence="1">
    <location>
        <begin position="330"/>
        <end position="344"/>
    </location>
</feature>
<proteinExistence type="predicted"/>
<dbReference type="InterPro" id="IPR045340">
    <property type="entry name" value="DUF6533"/>
</dbReference>
<keyword evidence="2" id="KW-1133">Transmembrane helix</keyword>
<gene>
    <name evidence="4" type="ORF">DAEQUDRAFT_228864</name>
</gene>
<organism evidence="4 5">
    <name type="scientific">Daedalea quercina L-15889</name>
    <dbReference type="NCBI Taxonomy" id="1314783"/>
    <lineage>
        <taxon>Eukaryota</taxon>
        <taxon>Fungi</taxon>
        <taxon>Dikarya</taxon>
        <taxon>Basidiomycota</taxon>
        <taxon>Agaricomycotina</taxon>
        <taxon>Agaricomycetes</taxon>
        <taxon>Polyporales</taxon>
        <taxon>Fomitopsis</taxon>
    </lineage>
</organism>
<protein>
    <recommendedName>
        <fullName evidence="3">DUF6533 domain-containing protein</fullName>
    </recommendedName>
</protein>
<feature type="domain" description="DUF6533" evidence="3">
    <location>
        <begin position="25"/>
        <end position="64"/>
    </location>
</feature>
<feature type="compositionally biased region" description="Acidic residues" evidence="1">
    <location>
        <begin position="307"/>
        <end position="316"/>
    </location>
</feature>
<evidence type="ECO:0000256" key="1">
    <source>
        <dbReference type="SAM" id="MobiDB-lite"/>
    </source>
</evidence>
<sequence length="344" mass="37732">MSTESPQALGIAIESLKLGFTNESCQMAACVVYGYDRILTFSKEVNLIWRRRSMSVATGVYVLLHVSIAVYLYLYAVMIILTSCEVNGYVAGVVQGCAAILFRLSSGAFMTLRAYAISNRSVPLASVMVIFFLAPVAADIYDIRSQYTITAPQPISCIISSVENPTVDRALAIVEQTATLIPDILLVAATWRHAYTVKFARVAQISTPLTRIIIRDGVTYFIIVLPLLVINTALNATTSYVNGMLSPIVYSLQAVLLSRFFLSLNEANAYAVELSSTASQMSDLWFSRVVGSLAGSLAYDYDRSSESTEENMDAECELNSGEQPVQTYDMDARERPIPSPRPEV</sequence>
<evidence type="ECO:0000256" key="2">
    <source>
        <dbReference type="SAM" id="Phobius"/>
    </source>
</evidence>
<dbReference type="Pfam" id="PF20151">
    <property type="entry name" value="DUF6533"/>
    <property type="match status" value="1"/>
</dbReference>
<evidence type="ECO:0000313" key="4">
    <source>
        <dbReference type="EMBL" id="KZT70213.1"/>
    </source>
</evidence>
<feature type="transmembrane region" description="Helical" evidence="2">
    <location>
        <begin position="212"/>
        <end position="234"/>
    </location>
</feature>
<dbReference type="OrthoDB" id="2804213at2759"/>
<dbReference type="Proteomes" id="UP000076727">
    <property type="component" value="Unassembled WGS sequence"/>
</dbReference>
<feature type="transmembrane region" description="Helical" evidence="2">
    <location>
        <begin position="122"/>
        <end position="141"/>
    </location>
</feature>
<feature type="region of interest" description="Disordered" evidence="1">
    <location>
        <begin position="304"/>
        <end position="344"/>
    </location>
</feature>
<reference evidence="4 5" key="1">
    <citation type="journal article" date="2016" name="Mol. Biol. Evol.">
        <title>Comparative Genomics of Early-Diverging Mushroom-Forming Fungi Provides Insights into the Origins of Lignocellulose Decay Capabilities.</title>
        <authorList>
            <person name="Nagy L.G."/>
            <person name="Riley R."/>
            <person name="Tritt A."/>
            <person name="Adam C."/>
            <person name="Daum C."/>
            <person name="Floudas D."/>
            <person name="Sun H."/>
            <person name="Yadav J.S."/>
            <person name="Pangilinan J."/>
            <person name="Larsson K.H."/>
            <person name="Matsuura K."/>
            <person name="Barry K."/>
            <person name="Labutti K."/>
            <person name="Kuo R."/>
            <person name="Ohm R.A."/>
            <person name="Bhattacharya S.S."/>
            <person name="Shirouzu T."/>
            <person name="Yoshinaga Y."/>
            <person name="Martin F.M."/>
            <person name="Grigoriev I.V."/>
            <person name="Hibbett D.S."/>
        </authorList>
    </citation>
    <scope>NUCLEOTIDE SEQUENCE [LARGE SCALE GENOMIC DNA]</scope>
    <source>
        <strain evidence="4 5">L-15889</strain>
    </source>
</reference>
<accession>A0A165R2I1</accession>
<feature type="transmembrane region" description="Helical" evidence="2">
    <location>
        <begin position="60"/>
        <end position="82"/>
    </location>
</feature>
<name>A0A165R2I1_9APHY</name>
<dbReference type="AlphaFoldDB" id="A0A165R2I1"/>
<evidence type="ECO:0000313" key="5">
    <source>
        <dbReference type="Proteomes" id="UP000076727"/>
    </source>
</evidence>
<keyword evidence="2" id="KW-0812">Transmembrane</keyword>
<evidence type="ECO:0000259" key="3">
    <source>
        <dbReference type="Pfam" id="PF20151"/>
    </source>
</evidence>
<feature type="transmembrane region" description="Helical" evidence="2">
    <location>
        <begin position="88"/>
        <end position="110"/>
    </location>
</feature>
<keyword evidence="5" id="KW-1185">Reference proteome</keyword>